<sequence length="258" mass="26518">MRLKNKVAVITGGNSGIGLATARLFLAEGAKVAITGRNAKTLAAAAEQLGGDVLALQADTTDIPAMERAFAEAAEKLGKFDVVFANAGIAGDTPLGKTTLEQFETIVRINFTGVFFTVQAALPYLNDGGSVILNGSVHAVLGIPGASAYAGTKGAVRAMTRNLASELAPRGIRVNQVTPGATKTPIWEPRATTPEALDALQARFGSLSPLGRMSEADEIAKAALYFASDDSANVTAIEITVDGGAINAPSGAKMFRTA</sequence>
<dbReference type="InterPro" id="IPR036291">
    <property type="entry name" value="NAD(P)-bd_dom_sf"/>
</dbReference>
<dbReference type="InterPro" id="IPR057326">
    <property type="entry name" value="KR_dom"/>
</dbReference>
<evidence type="ECO:0000256" key="2">
    <source>
        <dbReference type="ARBA" id="ARBA00023002"/>
    </source>
</evidence>
<reference evidence="5" key="1">
    <citation type="submission" date="2016-08" db="EMBL/GenBank/DDBJ databases">
        <authorList>
            <person name="Varghese N."/>
            <person name="Submissions Spin"/>
        </authorList>
    </citation>
    <scope>NUCLEOTIDE SEQUENCE [LARGE SCALE GENOMIC DNA]</scope>
    <source>
        <strain evidence="5">CCBAU 57015</strain>
    </source>
</reference>
<dbReference type="AlphaFoldDB" id="A0A1C3ULJ1"/>
<evidence type="ECO:0000313" key="4">
    <source>
        <dbReference type="EMBL" id="SCB16353.1"/>
    </source>
</evidence>
<dbReference type="OrthoDB" id="9803333at2"/>
<name>A0A1C3ULJ1_9HYPH</name>
<keyword evidence="2" id="KW-0560">Oxidoreductase</keyword>
<dbReference type="STRING" id="52131.GA0061100_102575"/>
<feature type="domain" description="Ketoreductase" evidence="3">
    <location>
        <begin position="6"/>
        <end position="180"/>
    </location>
</feature>
<proteinExistence type="inferred from homology"/>
<accession>A0A1C3ULJ1</accession>
<comment type="similarity">
    <text evidence="1">Belongs to the short-chain dehydrogenases/reductases (SDR) family.</text>
</comment>
<dbReference type="GO" id="GO:0016491">
    <property type="term" value="F:oxidoreductase activity"/>
    <property type="evidence" value="ECO:0007669"/>
    <property type="project" value="UniProtKB-KW"/>
</dbReference>
<dbReference type="Gene3D" id="3.40.50.720">
    <property type="entry name" value="NAD(P)-binding Rossmann-like Domain"/>
    <property type="match status" value="1"/>
</dbReference>
<dbReference type="PANTHER" id="PTHR43669">
    <property type="entry name" value="5-KETO-D-GLUCONATE 5-REDUCTASE"/>
    <property type="match status" value="1"/>
</dbReference>
<dbReference type="CDD" id="cd05233">
    <property type="entry name" value="SDR_c"/>
    <property type="match status" value="1"/>
</dbReference>
<dbReference type="PROSITE" id="PS00061">
    <property type="entry name" value="ADH_SHORT"/>
    <property type="match status" value="1"/>
</dbReference>
<dbReference type="InterPro" id="IPR002347">
    <property type="entry name" value="SDR_fam"/>
</dbReference>
<dbReference type="SUPFAM" id="SSF51735">
    <property type="entry name" value="NAD(P)-binding Rossmann-fold domains"/>
    <property type="match status" value="1"/>
</dbReference>
<dbReference type="SMART" id="SM00822">
    <property type="entry name" value="PKS_KR"/>
    <property type="match status" value="1"/>
</dbReference>
<dbReference type="PANTHER" id="PTHR43669:SF3">
    <property type="entry name" value="ALCOHOL DEHYDROGENASE, PUTATIVE (AFU_ORTHOLOGUE AFUA_3G03445)-RELATED"/>
    <property type="match status" value="1"/>
</dbReference>
<dbReference type="PRINTS" id="PR00081">
    <property type="entry name" value="GDHRDH"/>
</dbReference>
<evidence type="ECO:0000256" key="1">
    <source>
        <dbReference type="ARBA" id="ARBA00006484"/>
    </source>
</evidence>
<dbReference type="Proteomes" id="UP000186228">
    <property type="component" value="Unassembled WGS sequence"/>
</dbReference>
<evidence type="ECO:0000313" key="5">
    <source>
        <dbReference type="Proteomes" id="UP000186228"/>
    </source>
</evidence>
<keyword evidence="5" id="KW-1185">Reference proteome</keyword>
<organism evidence="4 5">
    <name type="scientific">Rhizobium hainanense</name>
    <dbReference type="NCBI Taxonomy" id="52131"/>
    <lineage>
        <taxon>Bacteria</taxon>
        <taxon>Pseudomonadati</taxon>
        <taxon>Pseudomonadota</taxon>
        <taxon>Alphaproteobacteria</taxon>
        <taxon>Hyphomicrobiales</taxon>
        <taxon>Rhizobiaceae</taxon>
        <taxon>Rhizobium/Agrobacterium group</taxon>
        <taxon>Rhizobium</taxon>
    </lineage>
</organism>
<dbReference type="RefSeq" id="WP_075852380.1">
    <property type="nucleotide sequence ID" value="NZ_FMAC01000002.1"/>
</dbReference>
<gene>
    <name evidence="4" type="ORF">GA0061100_102575</name>
</gene>
<protein>
    <submittedName>
        <fullName evidence="4">NADP-dependent 3-hydroxy acid dehydrogenase YdfG</fullName>
    </submittedName>
</protein>
<evidence type="ECO:0000259" key="3">
    <source>
        <dbReference type="SMART" id="SM00822"/>
    </source>
</evidence>
<dbReference type="Pfam" id="PF13561">
    <property type="entry name" value="adh_short_C2"/>
    <property type="match status" value="1"/>
</dbReference>
<dbReference type="InterPro" id="IPR020904">
    <property type="entry name" value="Sc_DH/Rdtase_CS"/>
</dbReference>
<dbReference type="FunFam" id="3.40.50.720:FF:000084">
    <property type="entry name" value="Short-chain dehydrogenase reductase"/>
    <property type="match status" value="1"/>
</dbReference>
<dbReference type="EMBL" id="FMAC01000002">
    <property type="protein sequence ID" value="SCB16353.1"/>
    <property type="molecule type" value="Genomic_DNA"/>
</dbReference>
<dbReference type="PRINTS" id="PR00080">
    <property type="entry name" value="SDRFAMILY"/>
</dbReference>